<feature type="signal peptide" evidence="1">
    <location>
        <begin position="1"/>
        <end position="26"/>
    </location>
</feature>
<evidence type="ECO:0000313" key="2">
    <source>
        <dbReference type="EMBL" id="RPJ66561.1"/>
    </source>
</evidence>
<dbReference type="Proteomes" id="UP000275281">
    <property type="component" value="Unassembled WGS sequence"/>
</dbReference>
<proteinExistence type="predicted"/>
<evidence type="ECO:0000313" key="3">
    <source>
        <dbReference type="Proteomes" id="UP000275281"/>
    </source>
</evidence>
<dbReference type="Pfam" id="PF10048">
    <property type="entry name" value="DUF2282"/>
    <property type="match status" value="1"/>
</dbReference>
<protein>
    <submittedName>
        <fullName evidence="2">DUF2282 domain-containing protein</fullName>
    </submittedName>
</protein>
<dbReference type="RefSeq" id="WP_124027919.1">
    <property type="nucleotide sequence ID" value="NZ_JBHRSN010000006.1"/>
</dbReference>
<comment type="caution">
    <text evidence="2">The sequence shown here is derived from an EMBL/GenBank/DDBJ whole genome shotgun (WGS) entry which is preliminary data.</text>
</comment>
<dbReference type="EMBL" id="RPOK01000003">
    <property type="protein sequence ID" value="RPJ66561.1"/>
    <property type="molecule type" value="Genomic_DNA"/>
</dbReference>
<gene>
    <name evidence="2" type="ORF">DRW07_10775</name>
</gene>
<dbReference type="InterPro" id="IPR018740">
    <property type="entry name" value="DUF2282_membr"/>
</dbReference>
<keyword evidence="3" id="KW-1185">Reference proteome</keyword>
<organism evidence="2 3">
    <name type="scientific">Alteromonas sediminis</name>
    <dbReference type="NCBI Taxonomy" id="2259342"/>
    <lineage>
        <taxon>Bacteria</taxon>
        <taxon>Pseudomonadati</taxon>
        <taxon>Pseudomonadota</taxon>
        <taxon>Gammaproteobacteria</taxon>
        <taxon>Alteromonadales</taxon>
        <taxon>Alteromonadaceae</taxon>
        <taxon>Alteromonas/Salinimonas group</taxon>
        <taxon>Alteromonas</taxon>
    </lineage>
</organism>
<sequence>MNKRQTIAAAALAMALTTAVTAPVQAAGKEKCYGIAAAGQNDCGNLAGTHSCAGQSTVDKDPGEWKLVAKGSCETMGGMLKAEAKERYEAAKKKG</sequence>
<name>A0A3N5YMF6_9ALTE</name>
<dbReference type="AlphaFoldDB" id="A0A3N5YMF6"/>
<accession>A0A3N5YMF6</accession>
<feature type="chain" id="PRO_5018131911" evidence="1">
    <location>
        <begin position="27"/>
        <end position="95"/>
    </location>
</feature>
<reference evidence="2 3" key="1">
    <citation type="submission" date="2018-11" db="EMBL/GenBank/DDBJ databases">
        <authorList>
            <person name="Ye M.-Q."/>
            <person name="Du Z.-J."/>
        </authorList>
    </citation>
    <scope>NUCLEOTIDE SEQUENCE [LARGE SCALE GENOMIC DNA]</scope>
    <source>
        <strain evidence="2 3">U0105</strain>
    </source>
</reference>
<keyword evidence="1" id="KW-0732">Signal</keyword>
<evidence type="ECO:0000256" key="1">
    <source>
        <dbReference type="SAM" id="SignalP"/>
    </source>
</evidence>
<dbReference type="OrthoDB" id="1551288at2"/>